<dbReference type="EMBL" id="UOEL01000153">
    <property type="protein sequence ID" value="VAW18570.1"/>
    <property type="molecule type" value="Genomic_DNA"/>
</dbReference>
<dbReference type="Gene3D" id="3.20.20.380">
    <property type="entry name" value="Copper homeostasis (CutC) domain"/>
    <property type="match status" value="1"/>
</dbReference>
<evidence type="ECO:0000313" key="1">
    <source>
        <dbReference type="EMBL" id="VAW18570.1"/>
    </source>
</evidence>
<dbReference type="InterPro" id="IPR005627">
    <property type="entry name" value="CutC-like"/>
</dbReference>
<proteinExistence type="predicted"/>
<sequence>MLVEVCANSLRSAINAEKEGADRIELCTELGAGGVLRLLTVC</sequence>
<dbReference type="SUPFAM" id="SSF110395">
    <property type="entry name" value="CutC-like"/>
    <property type="match status" value="1"/>
</dbReference>
<reference evidence="1" key="1">
    <citation type="submission" date="2018-06" db="EMBL/GenBank/DDBJ databases">
        <authorList>
            <person name="Zhirakovskaya E."/>
        </authorList>
    </citation>
    <scope>NUCLEOTIDE SEQUENCE</scope>
</reference>
<accession>A0A3B0TPG2</accession>
<organism evidence="1">
    <name type="scientific">hydrothermal vent metagenome</name>
    <dbReference type="NCBI Taxonomy" id="652676"/>
    <lineage>
        <taxon>unclassified sequences</taxon>
        <taxon>metagenomes</taxon>
        <taxon>ecological metagenomes</taxon>
    </lineage>
</organism>
<gene>
    <name evidence="1" type="ORF">MNBD_BACTEROID03-1317</name>
</gene>
<dbReference type="Pfam" id="PF03932">
    <property type="entry name" value="CutC"/>
    <property type="match status" value="1"/>
</dbReference>
<name>A0A3B0TPG2_9ZZZZ</name>
<dbReference type="AlphaFoldDB" id="A0A3B0TPG2"/>
<protein>
    <submittedName>
        <fullName evidence="1">Cytoplasmic copper homeostasis protein cutC</fullName>
    </submittedName>
</protein>
<dbReference type="InterPro" id="IPR036822">
    <property type="entry name" value="CutC-like_dom_sf"/>
</dbReference>